<dbReference type="SUPFAM" id="SSF53756">
    <property type="entry name" value="UDP-Glycosyltransferase/glycogen phosphorylase"/>
    <property type="match status" value="1"/>
</dbReference>
<evidence type="ECO:0000313" key="2">
    <source>
        <dbReference type="EMBL" id="ACM22204.1"/>
    </source>
</evidence>
<reference evidence="2 3" key="1">
    <citation type="journal article" date="2009" name="Biosci. Biotechnol. Biochem.">
        <title>WeGAS: a web-based microbial genome annotation system.</title>
        <authorList>
            <person name="Lee D."/>
            <person name="Seo H."/>
            <person name="Park C."/>
            <person name="Park K."/>
        </authorList>
    </citation>
    <scope>NUCLEOTIDE SEQUENCE [LARGE SCALE GENOMIC DNA]</scope>
    <source>
        <strain evidence="3">ATCC 49049 / DSM 4359 / NBRC 107923 / NS-E</strain>
    </source>
</reference>
<keyword evidence="3" id="KW-1185">Reference proteome</keyword>
<dbReference type="AlphaFoldDB" id="B9KB08"/>
<dbReference type="Gene3D" id="3.40.50.2000">
    <property type="entry name" value="Glycogen Phosphorylase B"/>
    <property type="match status" value="2"/>
</dbReference>
<dbReference type="PANTHER" id="PTHR46401">
    <property type="entry name" value="GLYCOSYLTRANSFERASE WBBK-RELATED"/>
    <property type="match status" value="1"/>
</dbReference>
<dbReference type="CAZy" id="GT4">
    <property type="family name" value="Glycosyltransferase Family 4"/>
</dbReference>
<dbReference type="PANTHER" id="PTHR46401:SF2">
    <property type="entry name" value="GLYCOSYLTRANSFERASE WBBK-RELATED"/>
    <property type="match status" value="1"/>
</dbReference>
<protein>
    <submittedName>
        <fullName evidence="2">Glycosyl transferase, group 1</fullName>
    </submittedName>
</protein>
<accession>B9KB08</accession>
<dbReference type="EMBL" id="CP000916">
    <property type="protein sequence ID" value="ACM22204.1"/>
    <property type="molecule type" value="Genomic_DNA"/>
</dbReference>
<dbReference type="GO" id="GO:0016757">
    <property type="term" value="F:glycosyltransferase activity"/>
    <property type="evidence" value="ECO:0007669"/>
    <property type="project" value="TreeGrafter"/>
</dbReference>
<gene>
    <name evidence="2" type="ordered locus">CTN_0028</name>
</gene>
<dbReference type="HOGENOM" id="CLU_1049439_0_0_0"/>
<dbReference type="eggNOG" id="COG0438">
    <property type="taxonomic scope" value="Bacteria"/>
</dbReference>
<dbReference type="STRING" id="309803.CTN_0028"/>
<dbReference type="GO" id="GO:0009103">
    <property type="term" value="P:lipopolysaccharide biosynthetic process"/>
    <property type="evidence" value="ECO:0007669"/>
    <property type="project" value="TreeGrafter"/>
</dbReference>
<organism evidence="2 3">
    <name type="scientific">Thermotoga neapolitana (strain ATCC 49049 / DSM 4359 / NBRC 107923 / NS-E)</name>
    <dbReference type="NCBI Taxonomy" id="309803"/>
    <lineage>
        <taxon>Bacteria</taxon>
        <taxon>Thermotogati</taxon>
        <taxon>Thermotogota</taxon>
        <taxon>Thermotogae</taxon>
        <taxon>Thermotogales</taxon>
        <taxon>Thermotogaceae</taxon>
        <taxon>Thermotoga</taxon>
    </lineage>
</organism>
<dbReference type="Proteomes" id="UP000000445">
    <property type="component" value="Chromosome"/>
</dbReference>
<evidence type="ECO:0000313" key="3">
    <source>
        <dbReference type="Proteomes" id="UP000000445"/>
    </source>
</evidence>
<evidence type="ECO:0000256" key="1">
    <source>
        <dbReference type="ARBA" id="ARBA00022679"/>
    </source>
</evidence>
<proteinExistence type="predicted"/>
<dbReference type="Pfam" id="PF13692">
    <property type="entry name" value="Glyco_trans_1_4"/>
    <property type="match status" value="1"/>
</dbReference>
<name>B9KB08_THENN</name>
<keyword evidence="1 2" id="KW-0808">Transferase</keyword>
<dbReference type="RefSeq" id="WP_012644917.1">
    <property type="nucleotide sequence ID" value="NC_011978.1"/>
</dbReference>
<dbReference type="CDD" id="cd03801">
    <property type="entry name" value="GT4_PimA-like"/>
    <property type="match status" value="1"/>
</dbReference>
<dbReference type="KEGG" id="tna:CTN_0028"/>
<sequence length="265" mass="30762">MEYALRDKNIPILRRILYKKVKERILKEEIEVIRNADTIFITTEKEKQFFKEKIEESDYNKIQVAYNGVDEKILEVGKKRVQMIRDKAFVFNNRLLFLGTLNYYPNEIAAIRLVEKIFPQILKHKKDLELYIVGSNPSNKLKRLCGNNAKIKLLGYVEDLHELLVKTDIIILPMTVVSGIQNKLLTGLSSAIPVVITSQAIFDDKLQHLKNVMVAETDDDYVNAVVKLYESPSLYFEIAENAFKFADENLRWSKVIEKYMNAILS</sequence>